<dbReference type="OrthoDB" id="385209at2157"/>
<gene>
    <name evidence="2" type="ordered locus">Hbut_1098</name>
</gene>
<dbReference type="HOGENOM" id="CLU_281278_0_0_2"/>
<accession>A2BLT0</accession>
<sequence>MKNTLLVAVVAAAILYSFSVMAAAEEVPVIHIVDSRPVVMLEAFGSNYIVYAVKDGEAYKVYLAYINTTELKPSLTPLYEATMDSEPVYATLDNPSNPRYVFVVSRRGDLLILDLEEPGHYVFAGKGNPKGMAYLNLGRPSIAVLTELDNDYRLYIVSRIRLGWFEAGDAVGSLLGERLENSIVQQVVPVYKPTGSLIEPAGSAIVKLLPTATVSAKAKLRLQILYNGTPIQGVTVFGYIPSTSQFTPESITDENGYAILQLPTLAQLIDIIVSYGGTCYIAVVNTTKAIEVDNTLNYPEPMDITLLNKTVCINPRREYAYYLVSGGYPPRVSELASSYKLMNSTALLAYIFNGKLYLWVTGRDVEFTKLDRIVLVLAVFSPDGAVAYENLWRYYVLGDYARTAAISPDANIVAIGTSSGSLLVAGLDGDTYRLLWSLQLHAAIKHVSIAKTTRGYVVAAVDEGGNIGLVVIDTERGEVRVESESSHCTTCISPWPGTVAAILGPEANFLAVGTGAGLVVVNSFANLLFGHIVTEQLIANYTLRTLSISFVNEDGEPLENLTVAATLYVNNTVVDSISYVEAGPTIEAPCMEPGILEITVAPKEPIYEPSSYKILCAGKSNVTLTVPYKRFTLVLHLVDSYTNKPPIRNLTVQLIDEKRSRTISATYPSGTRSIELSELLPGNYTIVVREVGGGLYREATTRICMDSDRDVIVTLERINVAVIVTLASQYTTPKGDGIRLRVVGDNRVLYEQEFYGIEADRPYLISFQTQHRGSATIEVTPLHPAGEDPFFKPLTRTVNVTDNGAAVEIQLEPVTYRLTLRLTGVVGNETIPVTARVTIDRVEDEKIRSVLVLNATATITLVKGTYRLHIDPLPYDNTGFKIFDVVEREVYLARDNSVLDIRLPTVRMPVTAKILDKLALENRIVDSIVVRLDGVEVARISPGPPQTLTLLVHVNGSVLTIESARNFYQPVNITIKPSNTTLEIALARTPRTLHIVVENDQGKGLAAATVNIAGMDVVFSSTLMTGVDGTVDAVLPSNANYQVCAVAKGYRQACTSILLTTDDTVTLALQPTIQTLLLRYLNVIIMIVISAVILIVIRHYLSKLMMRLAAEEEF</sequence>
<keyword evidence="3" id="KW-1185">Reference proteome</keyword>
<evidence type="ECO:0000313" key="3">
    <source>
        <dbReference type="Proteomes" id="UP000002593"/>
    </source>
</evidence>
<dbReference type="SUPFAM" id="SSF50998">
    <property type="entry name" value="Quinoprotein alcohol dehydrogenase-like"/>
    <property type="match status" value="1"/>
</dbReference>
<dbReference type="InterPro" id="IPR015943">
    <property type="entry name" value="WD40/YVTN_repeat-like_dom_sf"/>
</dbReference>
<dbReference type="AlphaFoldDB" id="A2BLT0"/>
<keyword evidence="1" id="KW-0812">Transmembrane</keyword>
<dbReference type="KEGG" id="hbu:Hbut_1098"/>
<name>A2BLT0_HYPBU</name>
<feature type="transmembrane region" description="Helical" evidence="1">
    <location>
        <begin position="1077"/>
        <end position="1097"/>
    </location>
</feature>
<keyword evidence="1" id="KW-0472">Membrane</keyword>
<evidence type="ECO:0000256" key="1">
    <source>
        <dbReference type="SAM" id="Phobius"/>
    </source>
</evidence>
<dbReference type="eggNOG" id="arCOG02491">
    <property type="taxonomic scope" value="Archaea"/>
</dbReference>
<dbReference type="STRING" id="415426.Hbut_1098"/>
<dbReference type="InterPro" id="IPR011047">
    <property type="entry name" value="Quinoprotein_ADH-like_sf"/>
</dbReference>
<proteinExistence type="predicted"/>
<organism evidence="2 3">
    <name type="scientific">Hyperthermus butylicus (strain DSM 5456 / JCM 9403 / PLM1-5)</name>
    <dbReference type="NCBI Taxonomy" id="415426"/>
    <lineage>
        <taxon>Archaea</taxon>
        <taxon>Thermoproteota</taxon>
        <taxon>Thermoprotei</taxon>
        <taxon>Desulfurococcales</taxon>
        <taxon>Pyrodictiaceae</taxon>
        <taxon>Hyperthermus</taxon>
    </lineage>
</organism>
<dbReference type="GeneID" id="4781698"/>
<dbReference type="EMBL" id="CP000493">
    <property type="protein sequence ID" value="ABM80941.1"/>
    <property type="molecule type" value="Genomic_DNA"/>
</dbReference>
<dbReference type="Proteomes" id="UP000002593">
    <property type="component" value="Chromosome"/>
</dbReference>
<dbReference type="EnsemblBacteria" id="ABM80941">
    <property type="protein sequence ID" value="ABM80941"/>
    <property type="gene ID" value="Hbut_1098"/>
</dbReference>
<reference evidence="2 3" key="1">
    <citation type="journal article" date="2007" name="Archaea">
        <title>The genome of Hyperthermus butylicus: a sulfur-reducing, peptide fermenting, neutrophilic Crenarchaeote growing up to 108 degrees C.</title>
        <authorList>
            <person name="Brugger K."/>
            <person name="Chen L."/>
            <person name="Stark M."/>
            <person name="Zibat A."/>
            <person name="Redder P."/>
            <person name="Ruepp A."/>
            <person name="Awayez M."/>
            <person name="She Q."/>
            <person name="Garrett R.A."/>
            <person name="Klenk H.P."/>
        </authorList>
    </citation>
    <scope>NUCLEOTIDE SEQUENCE [LARGE SCALE GENOMIC DNA]</scope>
    <source>
        <strain evidence="3">DSM 5456 / JCM 9403 / PLM1-5</strain>
    </source>
</reference>
<keyword evidence="1" id="KW-1133">Transmembrane helix</keyword>
<evidence type="ECO:0000313" key="2">
    <source>
        <dbReference type="EMBL" id="ABM80941.1"/>
    </source>
</evidence>
<dbReference type="RefSeq" id="WP_011822259.1">
    <property type="nucleotide sequence ID" value="NC_008818.1"/>
</dbReference>
<protein>
    <submittedName>
        <fullName evidence="2">Uncharacterized protein</fullName>
    </submittedName>
</protein>
<dbReference type="Gene3D" id="2.130.10.10">
    <property type="entry name" value="YVTN repeat-like/Quinoprotein amine dehydrogenase"/>
    <property type="match status" value="1"/>
</dbReference>